<proteinExistence type="predicted"/>
<organism evidence="1 2">
    <name type="scientific">Streptomyces capoamus</name>
    <dbReference type="NCBI Taxonomy" id="68183"/>
    <lineage>
        <taxon>Bacteria</taxon>
        <taxon>Bacillati</taxon>
        <taxon>Actinomycetota</taxon>
        <taxon>Actinomycetes</taxon>
        <taxon>Kitasatosporales</taxon>
        <taxon>Streptomycetaceae</taxon>
        <taxon>Streptomyces</taxon>
    </lineage>
</organism>
<sequence>MAPGGSRGWLLRLVIAFCRRSGGVAAPFVMPGALLLLSSGVAVRSPGRPGDSAGRVAGKGA</sequence>
<gene>
    <name evidence="1" type="ORF">GCM10018980_66830</name>
</gene>
<evidence type="ECO:0000313" key="1">
    <source>
        <dbReference type="EMBL" id="GHG71495.1"/>
    </source>
</evidence>
<dbReference type="EMBL" id="BNBF01000028">
    <property type="protein sequence ID" value="GHG71495.1"/>
    <property type="molecule type" value="Genomic_DNA"/>
</dbReference>
<evidence type="ECO:0000313" key="2">
    <source>
        <dbReference type="Proteomes" id="UP000619355"/>
    </source>
</evidence>
<accession>A0A919F2N1</accession>
<comment type="caution">
    <text evidence="1">The sequence shown here is derived from an EMBL/GenBank/DDBJ whole genome shotgun (WGS) entry which is preliminary data.</text>
</comment>
<dbReference type="Proteomes" id="UP000619355">
    <property type="component" value="Unassembled WGS sequence"/>
</dbReference>
<keyword evidence="2" id="KW-1185">Reference proteome</keyword>
<dbReference type="AlphaFoldDB" id="A0A919F2N1"/>
<protein>
    <submittedName>
        <fullName evidence="1">Uncharacterized protein</fullName>
    </submittedName>
</protein>
<reference evidence="2" key="1">
    <citation type="journal article" date="2019" name="Int. J. Syst. Evol. Microbiol.">
        <title>The Global Catalogue of Microorganisms (GCM) 10K type strain sequencing project: providing services to taxonomists for standard genome sequencing and annotation.</title>
        <authorList>
            <consortium name="The Broad Institute Genomics Platform"/>
            <consortium name="The Broad Institute Genome Sequencing Center for Infectious Disease"/>
            <person name="Wu L."/>
            <person name="Ma J."/>
        </authorList>
    </citation>
    <scope>NUCLEOTIDE SEQUENCE [LARGE SCALE GENOMIC DNA]</scope>
    <source>
        <strain evidence="2">JCM 4253</strain>
    </source>
</reference>
<name>A0A919F2N1_9ACTN</name>